<name>A0A0F9RQM4_9ZZZZ</name>
<reference evidence="3" key="1">
    <citation type="journal article" date="2015" name="Nature">
        <title>Complex archaea that bridge the gap between prokaryotes and eukaryotes.</title>
        <authorList>
            <person name="Spang A."/>
            <person name="Saw J.H."/>
            <person name="Jorgensen S.L."/>
            <person name="Zaremba-Niedzwiedzka K."/>
            <person name="Martijn J."/>
            <person name="Lind A.E."/>
            <person name="van Eijk R."/>
            <person name="Schleper C."/>
            <person name="Guy L."/>
            <person name="Ettema T.J."/>
        </authorList>
    </citation>
    <scope>NUCLEOTIDE SEQUENCE</scope>
</reference>
<protein>
    <submittedName>
        <fullName evidence="3">Uncharacterized protein</fullName>
    </submittedName>
</protein>
<evidence type="ECO:0000256" key="1">
    <source>
        <dbReference type="SAM" id="Coils"/>
    </source>
</evidence>
<dbReference type="AlphaFoldDB" id="A0A0F9RQM4"/>
<keyword evidence="2" id="KW-0472">Membrane</keyword>
<feature type="transmembrane region" description="Helical" evidence="2">
    <location>
        <begin position="6"/>
        <end position="25"/>
    </location>
</feature>
<accession>A0A0F9RQM4</accession>
<keyword evidence="2" id="KW-1133">Transmembrane helix</keyword>
<gene>
    <name evidence="3" type="ORF">LCGC14_0866390</name>
</gene>
<feature type="coiled-coil region" evidence="1">
    <location>
        <begin position="30"/>
        <end position="78"/>
    </location>
</feature>
<evidence type="ECO:0000313" key="3">
    <source>
        <dbReference type="EMBL" id="KKN27261.1"/>
    </source>
</evidence>
<proteinExistence type="predicted"/>
<comment type="caution">
    <text evidence="3">The sequence shown here is derived from an EMBL/GenBank/DDBJ whole genome shotgun (WGS) entry which is preliminary data.</text>
</comment>
<keyword evidence="2" id="KW-0812">Transmembrane</keyword>
<dbReference type="EMBL" id="LAZR01002653">
    <property type="protein sequence ID" value="KKN27261.1"/>
    <property type="molecule type" value="Genomic_DNA"/>
</dbReference>
<sequence length="90" mass="10309">MIVYAVVGWMVFAIVLLFLIAVFLVSKAKIKNLEKCNRELIDEKSKLSDQVQIKSMAVNRLTKEVKRLEKENTGCNTDLEISKPMTLHNE</sequence>
<keyword evidence="1" id="KW-0175">Coiled coil</keyword>
<organism evidence="3">
    <name type="scientific">marine sediment metagenome</name>
    <dbReference type="NCBI Taxonomy" id="412755"/>
    <lineage>
        <taxon>unclassified sequences</taxon>
        <taxon>metagenomes</taxon>
        <taxon>ecological metagenomes</taxon>
    </lineage>
</organism>
<evidence type="ECO:0000256" key="2">
    <source>
        <dbReference type="SAM" id="Phobius"/>
    </source>
</evidence>